<dbReference type="GO" id="GO:0006508">
    <property type="term" value="P:proteolysis"/>
    <property type="evidence" value="ECO:0007669"/>
    <property type="project" value="UniProtKB-KW"/>
</dbReference>
<gene>
    <name evidence="5" type="ORF">CBR_g50353</name>
</gene>
<name>A0A388K5H7_CHABU</name>
<keyword evidence="3" id="KW-0378">Hydrolase</keyword>
<dbReference type="InterPro" id="IPR009003">
    <property type="entry name" value="Peptidase_S1_PA"/>
</dbReference>
<sequence>MIASTHCNPALRGCNIHDCNRYEGSKGGCREHFWIGRRRHGGGGRGGAEGKIAFHKHPSDLHRLATIIQRALVVNLAPRVQVHPNESSVGRDRKWTEPTWHPLIGSTRWTCRDWSWTARQTRAERGSGVRQRLWVEGNGADSGGKMTDGDGGEEGGEEGNARETSKVGGTITSDSEAVRSGLRVSVVAVIDRLCRICIDRVTEMVSVLERIMMQGSCSASAEESGRGRGSFVGRRGRAWVVLSLSSMMVSMAVMSATFSPTAMASLAPSPRRLQADELQTVTLFRESTPSVVYITNLAVRRDAFTLDIMAVPQGSGSGFIWDKKGHIVTNYHVIRGASDLRVTLGDQSVYEAKVVGYDEDKDVAVLHIDAPPNLLRPLPVGSSSDLLVGQKVYAIGNPFGLDHTLTTGVIRTLVGCKA</sequence>
<evidence type="ECO:0000256" key="3">
    <source>
        <dbReference type="ARBA" id="ARBA00022801"/>
    </source>
</evidence>
<dbReference type="PANTHER" id="PTHR43343">
    <property type="entry name" value="PEPTIDASE S12"/>
    <property type="match status" value="1"/>
</dbReference>
<dbReference type="Gene3D" id="2.40.10.10">
    <property type="entry name" value="Trypsin-like serine proteases"/>
    <property type="match status" value="2"/>
</dbReference>
<dbReference type="InterPro" id="IPR051201">
    <property type="entry name" value="Chloro_Bact_Ser_Proteases"/>
</dbReference>
<dbReference type="Proteomes" id="UP000265515">
    <property type="component" value="Unassembled WGS sequence"/>
</dbReference>
<feature type="region of interest" description="Disordered" evidence="4">
    <location>
        <begin position="136"/>
        <end position="168"/>
    </location>
</feature>
<dbReference type="Pfam" id="PF13365">
    <property type="entry name" value="Trypsin_2"/>
    <property type="match status" value="1"/>
</dbReference>
<evidence type="ECO:0008006" key="7">
    <source>
        <dbReference type="Google" id="ProtNLM"/>
    </source>
</evidence>
<evidence type="ECO:0000256" key="1">
    <source>
        <dbReference type="ARBA" id="ARBA00010541"/>
    </source>
</evidence>
<dbReference type="OrthoDB" id="4217619at2759"/>
<dbReference type="AlphaFoldDB" id="A0A388K5H7"/>
<comment type="caution">
    <text evidence="5">The sequence shown here is derived from an EMBL/GenBank/DDBJ whole genome shotgun (WGS) entry which is preliminary data.</text>
</comment>
<evidence type="ECO:0000256" key="4">
    <source>
        <dbReference type="SAM" id="MobiDB-lite"/>
    </source>
</evidence>
<keyword evidence="2" id="KW-0645">Protease</keyword>
<dbReference type="PRINTS" id="PR00834">
    <property type="entry name" value="PROTEASES2C"/>
</dbReference>
<dbReference type="FunFam" id="2.40.10.10:FF:000103">
    <property type="entry name" value="Protease Do-like 1, chloroplastic"/>
    <property type="match status" value="1"/>
</dbReference>
<dbReference type="STRING" id="69332.A0A388K5H7"/>
<dbReference type="GO" id="GO:0004252">
    <property type="term" value="F:serine-type endopeptidase activity"/>
    <property type="evidence" value="ECO:0007669"/>
    <property type="project" value="InterPro"/>
</dbReference>
<keyword evidence="6" id="KW-1185">Reference proteome</keyword>
<evidence type="ECO:0000313" key="5">
    <source>
        <dbReference type="EMBL" id="GBG65314.1"/>
    </source>
</evidence>
<organism evidence="5 6">
    <name type="scientific">Chara braunii</name>
    <name type="common">Braun's stonewort</name>
    <dbReference type="NCBI Taxonomy" id="69332"/>
    <lineage>
        <taxon>Eukaryota</taxon>
        <taxon>Viridiplantae</taxon>
        <taxon>Streptophyta</taxon>
        <taxon>Charophyceae</taxon>
        <taxon>Charales</taxon>
        <taxon>Characeae</taxon>
        <taxon>Chara</taxon>
    </lineage>
</organism>
<dbReference type="EMBL" id="BFEA01000060">
    <property type="protein sequence ID" value="GBG65314.1"/>
    <property type="molecule type" value="Genomic_DNA"/>
</dbReference>
<dbReference type="InterPro" id="IPR001940">
    <property type="entry name" value="Peptidase_S1C"/>
</dbReference>
<accession>A0A388K5H7</accession>
<reference evidence="5 6" key="1">
    <citation type="journal article" date="2018" name="Cell">
        <title>The Chara Genome: Secondary Complexity and Implications for Plant Terrestrialization.</title>
        <authorList>
            <person name="Nishiyama T."/>
            <person name="Sakayama H."/>
            <person name="Vries J.D."/>
            <person name="Buschmann H."/>
            <person name="Saint-Marcoux D."/>
            <person name="Ullrich K.K."/>
            <person name="Haas F.B."/>
            <person name="Vanderstraeten L."/>
            <person name="Becker D."/>
            <person name="Lang D."/>
            <person name="Vosolsobe S."/>
            <person name="Rombauts S."/>
            <person name="Wilhelmsson P.K.I."/>
            <person name="Janitza P."/>
            <person name="Kern R."/>
            <person name="Heyl A."/>
            <person name="Rumpler F."/>
            <person name="Villalobos L.I.A.C."/>
            <person name="Clay J.M."/>
            <person name="Skokan R."/>
            <person name="Toyoda A."/>
            <person name="Suzuki Y."/>
            <person name="Kagoshima H."/>
            <person name="Schijlen E."/>
            <person name="Tajeshwar N."/>
            <person name="Catarino B."/>
            <person name="Hetherington A.J."/>
            <person name="Saltykova A."/>
            <person name="Bonnot C."/>
            <person name="Breuninger H."/>
            <person name="Symeonidi A."/>
            <person name="Radhakrishnan G.V."/>
            <person name="Van Nieuwerburgh F."/>
            <person name="Deforce D."/>
            <person name="Chang C."/>
            <person name="Karol K.G."/>
            <person name="Hedrich R."/>
            <person name="Ulvskov P."/>
            <person name="Glockner G."/>
            <person name="Delwiche C.F."/>
            <person name="Petrasek J."/>
            <person name="Van de Peer Y."/>
            <person name="Friml J."/>
            <person name="Beilby M."/>
            <person name="Dolan L."/>
            <person name="Kohara Y."/>
            <person name="Sugano S."/>
            <person name="Fujiyama A."/>
            <person name="Delaux P.-M."/>
            <person name="Quint M."/>
            <person name="TheiBen G."/>
            <person name="Hagemann M."/>
            <person name="Harholt J."/>
            <person name="Dunand C."/>
            <person name="Zachgo S."/>
            <person name="Langdale J."/>
            <person name="Maumus F."/>
            <person name="Straeten D.V.D."/>
            <person name="Gould S.B."/>
            <person name="Rensing S.A."/>
        </authorList>
    </citation>
    <scope>NUCLEOTIDE SEQUENCE [LARGE SCALE GENOMIC DNA]</scope>
    <source>
        <strain evidence="5 6">S276</strain>
    </source>
</reference>
<dbReference type="InterPro" id="IPR043504">
    <property type="entry name" value="Peptidase_S1_PA_chymotrypsin"/>
</dbReference>
<proteinExistence type="inferred from homology"/>
<protein>
    <recommendedName>
        <fullName evidence="7">Protease Do-like PDZ domain-containing protein</fullName>
    </recommendedName>
</protein>
<evidence type="ECO:0000256" key="2">
    <source>
        <dbReference type="ARBA" id="ARBA00022670"/>
    </source>
</evidence>
<dbReference type="Gramene" id="GBG65314">
    <property type="protein sequence ID" value="GBG65314"/>
    <property type="gene ID" value="CBR_g50353"/>
</dbReference>
<dbReference type="PANTHER" id="PTHR43343:SF2">
    <property type="entry name" value="PDZ DOMAIN-CONTAINING PROTEIN"/>
    <property type="match status" value="1"/>
</dbReference>
<comment type="similarity">
    <text evidence="1">Belongs to the peptidase S1C family.</text>
</comment>
<evidence type="ECO:0000313" key="6">
    <source>
        <dbReference type="Proteomes" id="UP000265515"/>
    </source>
</evidence>
<dbReference type="SUPFAM" id="SSF50494">
    <property type="entry name" value="Trypsin-like serine proteases"/>
    <property type="match status" value="1"/>
</dbReference>